<accession>A0A7G1KTN5</accession>
<dbReference type="EMBL" id="AP023396">
    <property type="protein sequence ID" value="BCK58452.1"/>
    <property type="molecule type" value="Genomic_DNA"/>
</dbReference>
<dbReference type="Proteomes" id="UP000516173">
    <property type="component" value="Chromosome"/>
</dbReference>
<sequence length="453" mass="45529">MGQGDAPFDLYEYAGHMLNQDPAVVRSTHYARQTQHGAGLVEQNISHSGTDPAYIADIEHWEKVPHAEIYKQVQAMDPVSMHEKAGVWSDISAGVSGGLFGLHLSIQKALSEGLAGKAGDAGQLAARKFIDQATDVQEVIKAVSVRLNSVAYGAEALKRLVPPPVTTTPESTTAVQSSVAALYPALTGGATPGATIGVGVSEDDQYRLAITAMQQNYDPIYRPAGENVPTFVPVDSPGDDGNGPVDNGWTPGTGGPSTSGTDGRTGADDGRSGTGEPQAQTDPTSTTAASDSSNSAGSQGNQGTNQNQQGTGTGSPSGSQTTAAGFGGGTGGRGGGSGSGGFGSGGIGRPGSTAGGPGRSGTGVPGAVNPAAAAAQGAGRPGTPGIGGMPGMGAGAPGRKGEDDEKEHKTPDYLVMDREEELLGRRERTVPQAIGADIPAAQTRPDDHGGRRG</sequence>
<dbReference type="AlphaFoldDB" id="A0A7G1KTN5"/>
<organism evidence="2 3">
    <name type="scientific">Nocardia wallacei</name>
    <dbReference type="NCBI Taxonomy" id="480035"/>
    <lineage>
        <taxon>Bacteria</taxon>
        <taxon>Bacillati</taxon>
        <taxon>Actinomycetota</taxon>
        <taxon>Actinomycetes</taxon>
        <taxon>Mycobacteriales</taxon>
        <taxon>Nocardiaceae</taxon>
        <taxon>Nocardia</taxon>
    </lineage>
</organism>
<dbReference type="GeneID" id="80350629"/>
<feature type="region of interest" description="Disordered" evidence="1">
    <location>
        <begin position="228"/>
        <end position="453"/>
    </location>
</feature>
<proteinExistence type="predicted"/>
<protein>
    <submittedName>
        <fullName evidence="2">Uncharacterized protein</fullName>
    </submittedName>
</protein>
<feature type="compositionally biased region" description="Low complexity" evidence="1">
    <location>
        <begin position="365"/>
        <end position="378"/>
    </location>
</feature>
<name>A0A7G1KTN5_9NOCA</name>
<feature type="compositionally biased region" description="Basic and acidic residues" evidence="1">
    <location>
        <begin position="444"/>
        <end position="453"/>
    </location>
</feature>
<evidence type="ECO:0000313" key="3">
    <source>
        <dbReference type="Proteomes" id="UP000516173"/>
    </source>
</evidence>
<evidence type="ECO:0000256" key="1">
    <source>
        <dbReference type="SAM" id="MobiDB-lite"/>
    </source>
</evidence>
<keyword evidence="3" id="KW-1185">Reference proteome</keyword>
<feature type="compositionally biased region" description="Low complexity" evidence="1">
    <location>
        <begin position="274"/>
        <end position="324"/>
    </location>
</feature>
<feature type="compositionally biased region" description="Gly residues" evidence="1">
    <location>
        <begin position="325"/>
        <end position="364"/>
    </location>
</feature>
<dbReference type="KEGG" id="nwl:NWFMUON74_62240"/>
<reference evidence="2 3" key="1">
    <citation type="submission" date="2020-08" db="EMBL/GenBank/DDBJ databases">
        <title>Genome Sequencing of Nocardia wallacei strain FMUON74 and assembly.</title>
        <authorList>
            <person name="Toyokawa M."/>
            <person name="Uesaka K."/>
        </authorList>
    </citation>
    <scope>NUCLEOTIDE SEQUENCE [LARGE SCALE GENOMIC DNA]</scope>
    <source>
        <strain evidence="2 3">FMUON74</strain>
    </source>
</reference>
<feature type="compositionally biased region" description="Basic and acidic residues" evidence="1">
    <location>
        <begin position="399"/>
        <end position="429"/>
    </location>
</feature>
<dbReference type="RefSeq" id="WP_187685201.1">
    <property type="nucleotide sequence ID" value="NZ_AP023396.1"/>
</dbReference>
<feature type="compositionally biased region" description="Gly residues" evidence="1">
    <location>
        <begin position="379"/>
        <end position="398"/>
    </location>
</feature>
<evidence type="ECO:0000313" key="2">
    <source>
        <dbReference type="EMBL" id="BCK58452.1"/>
    </source>
</evidence>
<gene>
    <name evidence="2" type="ORF">NWFMUON74_62240</name>
</gene>